<dbReference type="Gramene" id="AUR62039484-RA">
    <property type="protein sequence ID" value="AUR62039484-RA:cds"/>
    <property type="gene ID" value="AUR62039484"/>
</dbReference>
<proteinExistence type="predicted"/>
<evidence type="ECO:0000313" key="3">
    <source>
        <dbReference type="Proteomes" id="UP000596660"/>
    </source>
</evidence>
<reference evidence="2" key="1">
    <citation type="journal article" date="2017" name="Nature">
        <title>The genome of Chenopodium quinoa.</title>
        <authorList>
            <person name="Jarvis D.E."/>
            <person name="Ho Y.S."/>
            <person name="Lightfoot D.J."/>
            <person name="Schmoeckel S.M."/>
            <person name="Li B."/>
            <person name="Borm T.J.A."/>
            <person name="Ohyanagi H."/>
            <person name="Mineta K."/>
            <person name="Michell C.T."/>
            <person name="Saber N."/>
            <person name="Kharbatia N.M."/>
            <person name="Rupper R.R."/>
            <person name="Sharp A.R."/>
            <person name="Dally N."/>
            <person name="Boughton B.A."/>
            <person name="Woo Y.H."/>
            <person name="Gao G."/>
            <person name="Schijlen E.G.W.M."/>
            <person name="Guo X."/>
            <person name="Momin A.A."/>
            <person name="Negrao S."/>
            <person name="Al-Babili S."/>
            <person name="Gehring C."/>
            <person name="Roessner U."/>
            <person name="Jung C."/>
            <person name="Murphy K."/>
            <person name="Arold S.T."/>
            <person name="Gojobori T."/>
            <person name="van der Linden C.G."/>
            <person name="van Loo E.N."/>
            <person name="Jellen E.N."/>
            <person name="Maughan P.J."/>
            <person name="Tester M."/>
        </authorList>
    </citation>
    <scope>NUCLEOTIDE SEQUENCE [LARGE SCALE GENOMIC DNA]</scope>
    <source>
        <strain evidence="2">cv. PI 614886</strain>
    </source>
</reference>
<reference evidence="2" key="2">
    <citation type="submission" date="2021-03" db="UniProtKB">
        <authorList>
            <consortium name="EnsemblPlants"/>
        </authorList>
    </citation>
    <scope>IDENTIFICATION</scope>
</reference>
<dbReference type="AlphaFoldDB" id="A0A803N2S8"/>
<protein>
    <submittedName>
        <fullName evidence="2">Uncharacterized protein</fullName>
    </submittedName>
</protein>
<keyword evidence="3" id="KW-1185">Reference proteome</keyword>
<evidence type="ECO:0000313" key="2">
    <source>
        <dbReference type="EnsemblPlants" id="AUR62039484-RA:cds"/>
    </source>
</evidence>
<dbReference type="EnsemblPlants" id="AUR62039484-RA">
    <property type="protein sequence ID" value="AUR62039484-RA:cds"/>
    <property type="gene ID" value="AUR62039484"/>
</dbReference>
<sequence length="123" mass="13988">MDDTPNNKKKAANKKSKDDKESDKLAKDKVVAEVAMKMKITMEQLEGKEKKLVLRKRRGPMEEPYFKVREKNEVGIPQSRAIDIMPIDVHLVYGIPIGGKVIVKSNDEDEVQVEAVRKLIMVV</sequence>
<organism evidence="2 3">
    <name type="scientific">Chenopodium quinoa</name>
    <name type="common">Quinoa</name>
    <dbReference type="NCBI Taxonomy" id="63459"/>
    <lineage>
        <taxon>Eukaryota</taxon>
        <taxon>Viridiplantae</taxon>
        <taxon>Streptophyta</taxon>
        <taxon>Embryophyta</taxon>
        <taxon>Tracheophyta</taxon>
        <taxon>Spermatophyta</taxon>
        <taxon>Magnoliopsida</taxon>
        <taxon>eudicotyledons</taxon>
        <taxon>Gunneridae</taxon>
        <taxon>Pentapetalae</taxon>
        <taxon>Caryophyllales</taxon>
        <taxon>Chenopodiaceae</taxon>
        <taxon>Chenopodioideae</taxon>
        <taxon>Atripliceae</taxon>
        <taxon>Chenopodium</taxon>
    </lineage>
</organism>
<name>A0A803N2S8_CHEQI</name>
<feature type="compositionally biased region" description="Basic and acidic residues" evidence="1">
    <location>
        <begin position="15"/>
        <end position="26"/>
    </location>
</feature>
<dbReference type="Proteomes" id="UP000596660">
    <property type="component" value="Unplaced"/>
</dbReference>
<evidence type="ECO:0000256" key="1">
    <source>
        <dbReference type="SAM" id="MobiDB-lite"/>
    </source>
</evidence>
<accession>A0A803N2S8</accession>
<feature type="region of interest" description="Disordered" evidence="1">
    <location>
        <begin position="1"/>
        <end position="26"/>
    </location>
</feature>